<dbReference type="InterPro" id="IPR052247">
    <property type="entry name" value="Meiotic_Crossover_Helicase"/>
</dbReference>
<comment type="similarity">
    <text evidence="1">Belongs to the helicase family. SKI2 subfamily.</text>
</comment>
<keyword evidence="6" id="KW-0413">Isomerase</keyword>
<keyword evidence="15" id="KW-1185">Reference proteome</keyword>
<dbReference type="GO" id="GO:0003676">
    <property type="term" value="F:nucleic acid binding"/>
    <property type="evidence" value="ECO:0007669"/>
    <property type="project" value="InterPro"/>
</dbReference>
<dbReference type="SMART" id="SM00973">
    <property type="entry name" value="Sec63"/>
    <property type="match status" value="1"/>
</dbReference>
<reference evidence="14 15" key="1">
    <citation type="submission" date="2019-03" db="EMBL/GenBank/DDBJ databases">
        <title>Sequencing 23 genomes of Wallemia ichthyophaga.</title>
        <authorList>
            <person name="Gostincar C."/>
        </authorList>
    </citation>
    <scope>NUCLEOTIDE SEQUENCE [LARGE SCALE GENOMIC DNA]</scope>
    <source>
        <strain evidence="14 15">EXF-5753</strain>
    </source>
</reference>
<comment type="catalytic activity">
    <reaction evidence="10">
        <text>ATP + H2O = ADP + phosphate + H(+)</text>
        <dbReference type="Rhea" id="RHEA:13065"/>
        <dbReference type="ChEBI" id="CHEBI:15377"/>
        <dbReference type="ChEBI" id="CHEBI:15378"/>
        <dbReference type="ChEBI" id="CHEBI:30616"/>
        <dbReference type="ChEBI" id="CHEBI:43474"/>
        <dbReference type="ChEBI" id="CHEBI:456216"/>
        <dbReference type="EC" id="5.6.2.4"/>
    </reaction>
</comment>
<evidence type="ECO:0000259" key="12">
    <source>
        <dbReference type="PROSITE" id="PS51192"/>
    </source>
</evidence>
<evidence type="ECO:0000256" key="9">
    <source>
        <dbReference type="ARBA" id="ARBA00034808"/>
    </source>
</evidence>
<dbReference type="Proteomes" id="UP000310189">
    <property type="component" value="Unassembled WGS sequence"/>
</dbReference>
<keyword evidence="7" id="KW-0469">Meiosis</keyword>
<keyword evidence="2" id="KW-0547">Nucleotide-binding</keyword>
<dbReference type="GO" id="GO:0051321">
    <property type="term" value="P:meiotic cell cycle"/>
    <property type="evidence" value="ECO:0007669"/>
    <property type="project" value="UniProtKB-KW"/>
</dbReference>
<evidence type="ECO:0000256" key="5">
    <source>
        <dbReference type="ARBA" id="ARBA00022840"/>
    </source>
</evidence>
<dbReference type="GO" id="GO:0016787">
    <property type="term" value="F:hydrolase activity"/>
    <property type="evidence" value="ECO:0007669"/>
    <property type="project" value="UniProtKB-KW"/>
</dbReference>
<accession>A0A4T0FLF3</accession>
<evidence type="ECO:0000256" key="2">
    <source>
        <dbReference type="ARBA" id="ARBA00022741"/>
    </source>
</evidence>
<dbReference type="GO" id="GO:0005524">
    <property type="term" value="F:ATP binding"/>
    <property type="evidence" value="ECO:0007669"/>
    <property type="project" value="UniProtKB-KW"/>
</dbReference>
<dbReference type="Gene3D" id="3.40.50.300">
    <property type="entry name" value="P-loop containing nucleotide triphosphate hydrolases"/>
    <property type="match status" value="2"/>
</dbReference>
<keyword evidence="4" id="KW-0347">Helicase</keyword>
<evidence type="ECO:0000256" key="4">
    <source>
        <dbReference type="ARBA" id="ARBA00022806"/>
    </source>
</evidence>
<dbReference type="SUPFAM" id="SSF46785">
    <property type="entry name" value="Winged helix' DNA-binding domain"/>
    <property type="match status" value="1"/>
</dbReference>
<dbReference type="PROSITE" id="PS51194">
    <property type="entry name" value="HELICASE_CTER"/>
    <property type="match status" value="1"/>
</dbReference>
<dbReference type="Pfam" id="PF23445">
    <property type="entry name" value="WHD_SNRNP200"/>
    <property type="match status" value="1"/>
</dbReference>
<protein>
    <recommendedName>
        <fullName evidence="9">DNA 3'-5' helicase</fullName>
        <ecNumber evidence="9">5.6.2.4</ecNumber>
    </recommendedName>
</protein>
<evidence type="ECO:0000313" key="14">
    <source>
        <dbReference type="EMBL" id="TIA88930.1"/>
    </source>
</evidence>
<evidence type="ECO:0000256" key="3">
    <source>
        <dbReference type="ARBA" id="ARBA00022801"/>
    </source>
</evidence>
<dbReference type="InterPro" id="IPR027417">
    <property type="entry name" value="P-loop_NTPase"/>
</dbReference>
<dbReference type="PANTHER" id="PTHR47835">
    <property type="entry name" value="HFM1, ATP DEPENDENT DNA HELICASE HOMOLOG"/>
    <property type="match status" value="1"/>
</dbReference>
<gene>
    <name evidence="14" type="ORF">E3P99_02300</name>
</gene>
<dbReference type="Gene3D" id="1.10.10.10">
    <property type="entry name" value="Winged helix-like DNA-binding domain superfamily/Winged helix DNA-binding domain"/>
    <property type="match status" value="1"/>
</dbReference>
<sequence length="1126" mass="125842">MSFSIAAISQSPSQTRTTMSHFAGEDIENELARYLDSNRLHDDMYHYDTIGQPGPSQMSIQSFDSGSAGSSEVVFSGHLSSPSSVGSDKVYMRQRVGRIPPIGQSIQSADPVQSQERQERFIYQNSPSPHPNYSNNSINVTPTYYNSLNTPNTTTNNNTAHLIPVSALDGVYASVFTFKHFNNVQSECFEAATHSLANFVVSAPTGCGKTGILELAIVQMLEHKRVQMPATTARDRKAIYLAPTRALCSEKARDWQAKFADLKVAVKEITGDMPFDGHSNMMDFIHADIVVTTPEKWDSLTRRWNDNPRLFSQIRLVMIDEVHLLHESRGSTLEVLVSRMRMLGDDIRYIAISATAPNASDIANWLSDNRGKSATLKEFDESYRPVQIARHVYPFKRNNNNDFAFDSLLNFKLFDKLAAHMEGKPALVFCPTRKSVSKAAETLVANFETVQKRGGETPWHKPTLKVSFKNTLLQRITPFGVAVHHAGIDSDDRRLVEQLFLQGVIRVVVSTTTLAQGVNLPCRTIVIKGTRFYSNGGWKELSELDVLQMIGRAGRPQHDTSGTAIIMTDQAHFNHYKSLVNGETPLESSLHLNLCEHLNAEINLGTIASKEGAVDWLRKSFLYVRIQKNPNYYRDLLNQAGDRPVAWEKRLEEIVENGVNELCQHGLVEMYDDGKLRSTGFGNIMSKDFIRFKTFKQILGITAKPSVQDLLLTLCAADEMKDITLRAGEKKPLSDIKALQDIRYPPAKMAQAADKISVLLQATLAGVDLHEFRSDEFQPFHDSITIFKQSYRVAKAIIGVGIEKKDSVIIRNAGFLFRSVASKAWEDRSVTLRQIDEIGLRSIKIFTCKGINSIEKLSHQDPGYIQLLLNRNPPFGNNVVAAAKSFPKFTIAVDEQYLLLHQGTKPVQAVLKLSIGVANAGKNMKVKTRSNSSLHASIVVWNSDDELIDFKRIQVKALLEEPRSFEIKPDFASISTKLFVQVSCDECAGLQEVYEYKPQASAAEFPKAANIDRAIDEALNGALRADLGDDLEIESSDEDLVDLTDAAAMEAMMDAHVNKYKEKTASEAQKHTSATENTPAAPRKYGSKRSYEQSDKAEIHNNHKKRKVNRNPRLTMDFSDEEDELE</sequence>
<evidence type="ECO:0000256" key="10">
    <source>
        <dbReference type="ARBA" id="ARBA00048988"/>
    </source>
</evidence>
<dbReference type="SMART" id="SM00490">
    <property type="entry name" value="HELICc"/>
    <property type="match status" value="1"/>
</dbReference>
<dbReference type="SMART" id="SM00487">
    <property type="entry name" value="DEXDc"/>
    <property type="match status" value="1"/>
</dbReference>
<dbReference type="InterPro" id="IPR036390">
    <property type="entry name" value="WH_DNA-bd_sf"/>
</dbReference>
<dbReference type="EMBL" id="SPNW01000032">
    <property type="protein sequence ID" value="TIA88930.1"/>
    <property type="molecule type" value="Genomic_DNA"/>
</dbReference>
<feature type="region of interest" description="Disordered" evidence="11">
    <location>
        <begin position="1063"/>
        <end position="1126"/>
    </location>
</feature>
<dbReference type="Pfam" id="PF00271">
    <property type="entry name" value="Helicase_C"/>
    <property type="match status" value="1"/>
</dbReference>
<dbReference type="EC" id="5.6.2.4" evidence="9"/>
<dbReference type="InterPro" id="IPR001650">
    <property type="entry name" value="Helicase_C-like"/>
</dbReference>
<evidence type="ECO:0000256" key="11">
    <source>
        <dbReference type="SAM" id="MobiDB-lite"/>
    </source>
</evidence>
<dbReference type="InterPro" id="IPR011545">
    <property type="entry name" value="DEAD/DEAH_box_helicase_dom"/>
</dbReference>
<dbReference type="InterPro" id="IPR014001">
    <property type="entry name" value="Helicase_ATP-bd"/>
</dbReference>
<evidence type="ECO:0000259" key="13">
    <source>
        <dbReference type="PROSITE" id="PS51194"/>
    </source>
</evidence>
<comment type="caution">
    <text evidence="14">The sequence shown here is derived from an EMBL/GenBank/DDBJ whole genome shotgun (WGS) entry which is preliminary data.</text>
</comment>
<feature type="domain" description="Helicase C-terminal" evidence="13">
    <location>
        <begin position="413"/>
        <end position="615"/>
    </location>
</feature>
<keyword evidence="3" id="KW-0378">Hydrolase</keyword>
<dbReference type="SUPFAM" id="SSF158702">
    <property type="entry name" value="Sec63 N-terminal domain-like"/>
    <property type="match status" value="1"/>
</dbReference>
<evidence type="ECO:0000256" key="7">
    <source>
        <dbReference type="ARBA" id="ARBA00023254"/>
    </source>
</evidence>
<feature type="domain" description="Helicase ATP-binding" evidence="12">
    <location>
        <begin position="190"/>
        <end position="374"/>
    </location>
</feature>
<dbReference type="InterPro" id="IPR057842">
    <property type="entry name" value="WH_MER3"/>
</dbReference>
<proteinExistence type="inferred from homology"/>
<name>A0A4T0FLF3_9BASI</name>
<dbReference type="Pfam" id="PF02889">
    <property type="entry name" value="Sec63"/>
    <property type="match status" value="1"/>
</dbReference>
<evidence type="ECO:0000313" key="15">
    <source>
        <dbReference type="Proteomes" id="UP000310189"/>
    </source>
</evidence>
<organism evidence="14 15">
    <name type="scientific">Wallemia hederae</name>
    <dbReference type="NCBI Taxonomy" id="1540922"/>
    <lineage>
        <taxon>Eukaryota</taxon>
        <taxon>Fungi</taxon>
        <taxon>Dikarya</taxon>
        <taxon>Basidiomycota</taxon>
        <taxon>Wallemiomycotina</taxon>
        <taxon>Wallemiomycetes</taxon>
        <taxon>Wallemiales</taxon>
        <taxon>Wallemiaceae</taxon>
        <taxon>Wallemia</taxon>
    </lineage>
</organism>
<dbReference type="Gene3D" id="1.10.3380.10">
    <property type="entry name" value="Sec63 N-terminal domain-like domain"/>
    <property type="match status" value="1"/>
</dbReference>
<dbReference type="PROSITE" id="PS51192">
    <property type="entry name" value="HELICASE_ATP_BIND_1"/>
    <property type="match status" value="1"/>
</dbReference>
<keyword evidence="5" id="KW-0067">ATP-binding</keyword>
<dbReference type="SUPFAM" id="SSF52540">
    <property type="entry name" value="P-loop containing nucleoside triphosphate hydrolases"/>
    <property type="match status" value="1"/>
</dbReference>
<dbReference type="GO" id="GO:0043138">
    <property type="term" value="F:3'-5' DNA helicase activity"/>
    <property type="evidence" value="ECO:0007669"/>
    <property type="project" value="UniProtKB-EC"/>
</dbReference>
<dbReference type="InterPro" id="IPR036388">
    <property type="entry name" value="WH-like_DNA-bd_sf"/>
</dbReference>
<feature type="compositionally biased region" description="Basic and acidic residues" evidence="11">
    <location>
        <begin position="1089"/>
        <end position="1101"/>
    </location>
</feature>
<evidence type="ECO:0000256" key="6">
    <source>
        <dbReference type="ARBA" id="ARBA00023235"/>
    </source>
</evidence>
<dbReference type="OrthoDB" id="5575at2759"/>
<dbReference type="PANTHER" id="PTHR47835:SF3">
    <property type="entry name" value="HELICASE FOR MEIOSIS 1"/>
    <property type="match status" value="1"/>
</dbReference>
<dbReference type="FunFam" id="1.10.10.10:FF:000012">
    <property type="entry name" value="U5 small nuclear ribonucleoprotein helicase"/>
    <property type="match status" value="1"/>
</dbReference>
<dbReference type="CDD" id="cd18795">
    <property type="entry name" value="SF2_C_Ski2"/>
    <property type="match status" value="1"/>
</dbReference>
<dbReference type="AlphaFoldDB" id="A0A4T0FLF3"/>
<dbReference type="InterPro" id="IPR004179">
    <property type="entry name" value="Sec63-dom"/>
</dbReference>
<comment type="catalytic activity">
    <reaction evidence="8">
        <text>Couples ATP hydrolysis with the unwinding of duplex DNA by translocating in the 3'-5' direction.</text>
        <dbReference type="EC" id="5.6.2.4"/>
    </reaction>
</comment>
<dbReference type="Pfam" id="PF00270">
    <property type="entry name" value="DEAD"/>
    <property type="match status" value="1"/>
</dbReference>
<evidence type="ECO:0000256" key="8">
    <source>
        <dbReference type="ARBA" id="ARBA00034617"/>
    </source>
</evidence>
<evidence type="ECO:0000256" key="1">
    <source>
        <dbReference type="ARBA" id="ARBA00010140"/>
    </source>
</evidence>